<keyword evidence="1" id="KW-0418">Kinase</keyword>
<evidence type="ECO:0000313" key="1">
    <source>
        <dbReference type="EMBL" id="MDR6550684.1"/>
    </source>
</evidence>
<name>A0ABU1NTL4_9BACL</name>
<dbReference type="Proteomes" id="UP001267290">
    <property type="component" value="Unassembled WGS sequence"/>
</dbReference>
<evidence type="ECO:0000313" key="2">
    <source>
        <dbReference type="Proteomes" id="UP001267290"/>
    </source>
</evidence>
<sequence>MEEDMLHKLNQIRVRKSETVVNIDNPSGYRLIGKGKQGAVFQIDEHRCVKVYYREESCQQELRNLMLGGQAGICPKVHFWGSDFIVMDYLTVPSLYDYLQQNAMTRSLAAKIIKLLETFEEVGYNRFDHSARHIFMMPDETMKIIDVVHVIKPTPVYFAQKLISDMGQYAPEFIDYVREISPQWYDLWVSQPDFEQVMTMIKEKSEASNDND</sequence>
<dbReference type="SUPFAM" id="SSF56112">
    <property type="entry name" value="Protein kinase-like (PK-like)"/>
    <property type="match status" value="1"/>
</dbReference>
<dbReference type="GO" id="GO:0016301">
    <property type="term" value="F:kinase activity"/>
    <property type="evidence" value="ECO:0007669"/>
    <property type="project" value="UniProtKB-KW"/>
</dbReference>
<keyword evidence="2" id="KW-1185">Reference proteome</keyword>
<reference evidence="1 2" key="1">
    <citation type="submission" date="2023-07" db="EMBL/GenBank/DDBJ databases">
        <title>Sorghum-associated microbial communities from plants grown in Nebraska, USA.</title>
        <authorList>
            <person name="Schachtman D."/>
        </authorList>
    </citation>
    <scope>NUCLEOTIDE SEQUENCE [LARGE SCALE GENOMIC DNA]</scope>
    <source>
        <strain evidence="1 2">CC258</strain>
    </source>
</reference>
<gene>
    <name evidence="1" type="ORF">J2736_001871</name>
</gene>
<keyword evidence="1" id="KW-0808">Transferase</keyword>
<protein>
    <submittedName>
        <fullName evidence="1">Ser/Thr protein kinase</fullName>
    </submittedName>
</protein>
<proteinExistence type="predicted"/>
<comment type="caution">
    <text evidence="1">The sequence shown here is derived from an EMBL/GenBank/DDBJ whole genome shotgun (WGS) entry which is preliminary data.</text>
</comment>
<organism evidence="1 2">
    <name type="scientific">Paenibacillus qinlingensis</name>
    <dbReference type="NCBI Taxonomy" id="1837343"/>
    <lineage>
        <taxon>Bacteria</taxon>
        <taxon>Bacillati</taxon>
        <taxon>Bacillota</taxon>
        <taxon>Bacilli</taxon>
        <taxon>Bacillales</taxon>
        <taxon>Paenibacillaceae</taxon>
        <taxon>Paenibacillus</taxon>
    </lineage>
</organism>
<dbReference type="InterPro" id="IPR011009">
    <property type="entry name" value="Kinase-like_dom_sf"/>
</dbReference>
<dbReference type="RefSeq" id="WP_310225713.1">
    <property type="nucleotide sequence ID" value="NZ_JAVDSB010000002.1"/>
</dbReference>
<dbReference type="EMBL" id="JAVDSB010000002">
    <property type="protein sequence ID" value="MDR6550684.1"/>
    <property type="molecule type" value="Genomic_DNA"/>
</dbReference>
<accession>A0ABU1NTL4</accession>